<dbReference type="InterPro" id="IPR036875">
    <property type="entry name" value="Znf_CCHC_sf"/>
</dbReference>
<protein>
    <recommendedName>
        <fullName evidence="3">CCHC-type domain-containing protein</fullName>
    </recommendedName>
</protein>
<sequence length="337" mass="36082">MVRPRRNVRGGGQAPEHLEEVEIEQGNEETLPPPPVGGEVNVGGAGLRGSAGPQMAQGPVMGDMTPLIQAIARAFQIAMAGVQVNAQPQSEGNGLPLGRLCSLDGVESRGLPTRASGPSSGKRPANWDRDSAKRHKDRRYHPGPRHGGGNPGRGRQGQENSGRAPVCIGCGRHPTGDCWGNGITCWNCDERGHMRRDCPHLARDGQALARAAESRGDRRRGRGNFQRGNEGSRNDAHVVAVQPEGGGSAGVCAQREDRGDNDMIAGNFSLQSLSLLSLIDSGSTHSYILSERARKSDISYEMPDVGVNVTSPFGDTVVVRKLYRRCPLMIRGYVFSD</sequence>
<comment type="caution">
    <text evidence="4">The sequence shown here is derived from an EMBL/GenBank/DDBJ whole genome shotgun (WGS) entry which is preliminary data.</text>
</comment>
<dbReference type="Pfam" id="PF00098">
    <property type="entry name" value="zf-CCHC"/>
    <property type="match status" value="1"/>
</dbReference>
<feature type="region of interest" description="Disordered" evidence="2">
    <location>
        <begin position="108"/>
        <end position="162"/>
    </location>
</feature>
<feature type="compositionally biased region" description="Basic residues" evidence="2">
    <location>
        <begin position="132"/>
        <end position="144"/>
    </location>
</feature>
<evidence type="ECO:0000259" key="3">
    <source>
        <dbReference type="PROSITE" id="PS50158"/>
    </source>
</evidence>
<feature type="region of interest" description="Disordered" evidence="2">
    <location>
        <begin position="209"/>
        <end position="235"/>
    </location>
</feature>
<dbReference type="InterPro" id="IPR001878">
    <property type="entry name" value="Znf_CCHC"/>
</dbReference>
<dbReference type="Pfam" id="PF08284">
    <property type="entry name" value="RVP_2"/>
    <property type="match status" value="1"/>
</dbReference>
<organism evidence="4 5">
    <name type="scientific">Hibiscus sabdariffa</name>
    <name type="common">roselle</name>
    <dbReference type="NCBI Taxonomy" id="183260"/>
    <lineage>
        <taxon>Eukaryota</taxon>
        <taxon>Viridiplantae</taxon>
        <taxon>Streptophyta</taxon>
        <taxon>Embryophyta</taxon>
        <taxon>Tracheophyta</taxon>
        <taxon>Spermatophyta</taxon>
        <taxon>Magnoliopsida</taxon>
        <taxon>eudicotyledons</taxon>
        <taxon>Gunneridae</taxon>
        <taxon>Pentapetalae</taxon>
        <taxon>rosids</taxon>
        <taxon>malvids</taxon>
        <taxon>Malvales</taxon>
        <taxon>Malvaceae</taxon>
        <taxon>Malvoideae</taxon>
        <taxon>Hibiscus</taxon>
    </lineage>
</organism>
<dbReference type="Proteomes" id="UP001396334">
    <property type="component" value="Unassembled WGS sequence"/>
</dbReference>
<dbReference type="Gene3D" id="4.10.60.10">
    <property type="entry name" value="Zinc finger, CCHC-type"/>
    <property type="match status" value="1"/>
</dbReference>
<evidence type="ECO:0000313" key="4">
    <source>
        <dbReference type="EMBL" id="KAK8979316.1"/>
    </source>
</evidence>
<keyword evidence="1" id="KW-0862">Zinc</keyword>
<feature type="compositionally biased region" description="Gly residues" evidence="2">
    <location>
        <begin position="40"/>
        <end position="49"/>
    </location>
</feature>
<dbReference type="EMBL" id="JBBPBN010000102">
    <property type="protein sequence ID" value="KAK8979316.1"/>
    <property type="molecule type" value="Genomic_DNA"/>
</dbReference>
<feature type="domain" description="CCHC-type" evidence="3">
    <location>
        <begin position="185"/>
        <end position="199"/>
    </location>
</feature>
<keyword evidence="1" id="KW-0863">Zinc-finger</keyword>
<feature type="compositionally biased region" description="Gly residues" evidence="2">
    <location>
        <begin position="145"/>
        <end position="155"/>
    </location>
</feature>
<gene>
    <name evidence="4" type="ORF">V6N11_000466</name>
</gene>
<keyword evidence="1" id="KW-0479">Metal-binding</keyword>
<accession>A0ABR2NT15</accession>
<evidence type="ECO:0000313" key="5">
    <source>
        <dbReference type="Proteomes" id="UP001396334"/>
    </source>
</evidence>
<evidence type="ECO:0000256" key="2">
    <source>
        <dbReference type="SAM" id="MobiDB-lite"/>
    </source>
</evidence>
<reference evidence="4 5" key="1">
    <citation type="journal article" date="2024" name="G3 (Bethesda)">
        <title>Genome assembly of Hibiscus sabdariffa L. provides insights into metabolisms of medicinal natural products.</title>
        <authorList>
            <person name="Kim T."/>
        </authorList>
    </citation>
    <scope>NUCLEOTIDE SEQUENCE [LARGE SCALE GENOMIC DNA]</scope>
    <source>
        <strain evidence="4">TK-2024</strain>
        <tissue evidence="4">Old leaves</tissue>
    </source>
</reference>
<dbReference type="PROSITE" id="PS50158">
    <property type="entry name" value="ZF_CCHC"/>
    <property type="match status" value="1"/>
</dbReference>
<proteinExistence type="predicted"/>
<dbReference type="SMART" id="SM00343">
    <property type="entry name" value="ZnF_C2HC"/>
    <property type="match status" value="1"/>
</dbReference>
<feature type="region of interest" description="Disordered" evidence="2">
    <location>
        <begin position="23"/>
        <end position="58"/>
    </location>
</feature>
<dbReference type="SUPFAM" id="SSF57756">
    <property type="entry name" value="Retrovirus zinc finger-like domains"/>
    <property type="match status" value="1"/>
</dbReference>
<name>A0ABR2NT15_9ROSI</name>
<evidence type="ECO:0000256" key="1">
    <source>
        <dbReference type="PROSITE-ProRule" id="PRU00047"/>
    </source>
</evidence>
<keyword evidence="5" id="KW-1185">Reference proteome</keyword>